<dbReference type="GO" id="GO:0005886">
    <property type="term" value="C:plasma membrane"/>
    <property type="evidence" value="ECO:0000318"/>
    <property type="project" value="GO_Central"/>
</dbReference>
<dbReference type="Gene3D" id="3.40.50.1820">
    <property type="entry name" value="alpha/beta hydrolase"/>
    <property type="match status" value="1"/>
</dbReference>
<dbReference type="EnsemblMetazoa" id="XM_030974751">
    <property type="protein sequence ID" value="XP_030830611"/>
    <property type="gene ID" value="LOC583460"/>
</dbReference>
<keyword evidence="2" id="KW-0719">Serine esterase</keyword>
<evidence type="ECO:0000256" key="4">
    <source>
        <dbReference type="ARBA" id="ARBA00023157"/>
    </source>
</evidence>
<keyword evidence="6" id="KW-0732">Signal</keyword>
<keyword evidence="3 6" id="KW-0378">Hydrolase</keyword>
<keyword evidence="9" id="KW-1185">Reference proteome</keyword>
<feature type="domain" description="Carboxylesterase type B" evidence="7">
    <location>
        <begin position="28"/>
        <end position="550"/>
    </location>
</feature>
<dbReference type="PANTHER" id="PTHR43918">
    <property type="entry name" value="ACETYLCHOLINESTERASE"/>
    <property type="match status" value="1"/>
</dbReference>
<dbReference type="PANTHER" id="PTHR43918:SF4">
    <property type="entry name" value="CARBOXYLIC ESTER HYDROLASE"/>
    <property type="match status" value="1"/>
</dbReference>
<accession>A0A7M7N4Z8</accession>
<feature type="active site" description="Charge relay system" evidence="5">
    <location>
        <position position="464"/>
    </location>
</feature>
<dbReference type="OrthoDB" id="408631at2759"/>
<feature type="chain" id="PRO_5029948210" description="Carboxylic ester hydrolase" evidence="6">
    <location>
        <begin position="24"/>
        <end position="606"/>
    </location>
</feature>
<dbReference type="InterPro" id="IPR019819">
    <property type="entry name" value="Carboxylesterase_B_CS"/>
</dbReference>
<dbReference type="InterPro" id="IPR000997">
    <property type="entry name" value="Cholinesterase"/>
</dbReference>
<dbReference type="Pfam" id="PF00135">
    <property type="entry name" value="COesterase"/>
    <property type="match status" value="1"/>
</dbReference>
<name>A0A7M7N4Z8_STRPU</name>
<protein>
    <recommendedName>
        <fullName evidence="6">Carboxylic ester hydrolase</fullName>
        <ecNumber evidence="6">3.1.1.-</ecNumber>
    </recommendedName>
</protein>
<dbReference type="PROSITE" id="PS00941">
    <property type="entry name" value="CARBOXYLESTERASE_B_2"/>
    <property type="match status" value="1"/>
</dbReference>
<dbReference type="EC" id="3.1.1.-" evidence="6"/>
<evidence type="ECO:0000256" key="3">
    <source>
        <dbReference type="ARBA" id="ARBA00022801"/>
    </source>
</evidence>
<dbReference type="Proteomes" id="UP000007110">
    <property type="component" value="Unassembled WGS sequence"/>
</dbReference>
<dbReference type="InterPro" id="IPR002018">
    <property type="entry name" value="CarbesteraseB"/>
</dbReference>
<organism evidence="8 9">
    <name type="scientific">Strongylocentrotus purpuratus</name>
    <name type="common">Purple sea urchin</name>
    <dbReference type="NCBI Taxonomy" id="7668"/>
    <lineage>
        <taxon>Eukaryota</taxon>
        <taxon>Metazoa</taxon>
        <taxon>Echinodermata</taxon>
        <taxon>Eleutherozoa</taxon>
        <taxon>Echinozoa</taxon>
        <taxon>Echinoidea</taxon>
        <taxon>Euechinoidea</taxon>
        <taxon>Echinacea</taxon>
        <taxon>Camarodonta</taxon>
        <taxon>Echinidea</taxon>
        <taxon>Strongylocentrotidae</taxon>
        <taxon>Strongylocentrotus</taxon>
    </lineage>
</organism>
<dbReference type="RefSeq" id="XP_030830611.1">
    <property type="nucleotide sequence ID" value="XM_030974751.1"/>
</dbReference>
<dbReference type="GO" id="GO:0005615">
    <property type="term" value="C:extracellular space"/>
    <property type="evidence" value="ECO:0000318"/>
    <property type="project" value="GO_Central"/>
</dbReference>
<evidence type="ECO:0000256" key="1">
    <source>
        <dbReference type="ARBA" id="ARBA00005964"/>
    </source>
</evidence>
<proteinExistence type="inferred from homology"/>
<evidence type="ECO:0000313" key="9">
    <source>
        <dbReference type="Proteomes" id="UP000007110"/>
    </source>
</evidence>
<reference evidence="9" key="1">
    <citation type="submission" date="2015-02" db="EMBL/GenBank/DDBJ databases">
        <title>Genome sequencing for Strongylocentrotus purpuratus.</title>
        <authorList>
            <person name="Murali S."/>
            <person name="Liu Y."/>
            <person name="Vee V."/>
            <person name="English A."/>
            <person name="Wang M."/>
            <person name="Skinner E."/>
            <person name="Han Y."/>
            <person name="Muzny D.M."/>
            <person name="Worley K.C."/>
            <person name="Gibbs R.A."/>
        </authorList>
    </citation>
    <scope>NUCLEOTIDE SEQUENCE</scope>
</reference>
<dbReference type="PROSITE" id="PS00122">
    <property type="entry name" value="CARBOXYLESTERASE_B_1"/>
    <property type="match status" value="1"/>
</dbReference>
<dbReference type="KEGG" id="spu:583460"/>
<dbReference type="FunFam" id="3.40.50.1820:FF:000128">
    <property type="entry name" value="Carboxylic ester hydrolase"/>
    <property type="match status" value="1"/>
</dbReference>
<dbReference type="SUPFAM" id="SSF53474">
    <property type="entry name" value="alpha/beta-Hydrolases"/>
    <property type="match status" value="1"/>
</dbReference>
<dbReference type="GO" id="GO:0006581">
    <property type="term" value="P:acetylcholine catabolic process"/>
    <property type="evidence" value="ECO:0000318"/>
    <property type="project" value="GO_Central"/>
</dbReference>
<dbReference type="InterPro" id="IPR050654">
    <property type="entry name" value="AChE-related_enzymes"/>
</dbReference>
<dbReference type="PRINTS" id="PR00878">
    <property type="entry name" value="CHOLNESTRASE"/>
</dbReference>
<dbReference type="OMA" id="LDVFVPN"/>
<dbReference type="InterPro" id="IPR029058">
    <property type="entry name" value="AB_hydrolase_fold"/>
</dbReference>
<evidence type="ECO:0000256" key="5">
    <source>
        <dbReference type="PIRSR" id="PIRSR600997-1"/>
    </source>
</evidence>
<dbReference type="GO" id="GO:0019695">
    <property type="term" value="P:choline metabolic process"/>
    <property type="evidence" value="ECO:0000318"/>
    <property type="project" value="GO_Central"/>
</dbReference>
<sequence length="606" mass="66554">MSPAFSRWVLVVAALFIQGSVSAVDIEQPIVKTSTATFLGKRLDIRPHQLPNDYHRSVSAFTRIPYAEPPVGQLRFTRPVARVVEGEFDATRSTVVCPQPRNEIWEIKPEQSEDCLTLDVFVPNPKPHSAAVMMWIHGGGYHIGTGSVPGQVPAPLAAFNDVIVVTINYRLGPLGFLATGDGSIPANLGLLDQRQALIWIQHNIEAFGGDPNRVTIFGESAGSASVNLHLLSTMSAGLFSRAIMQSGAVTPTWTHHIDMAEAVQMTLNVAKAVGCDVNTSSELVRCLRHVPAKDFIDIYNDGSSVISSEFFVHPVADGQFLPDDPIKMASKGSFNRVDVMIGCMRNEGSIFIIPSMMGQEGTEPLPMNHSTFREVIAMNLHTNDHITLDIAQHLFATEDELSDPDADFISPATKLIGQAMFLCPTFDLSDDLSRAGRDVYSYLMPHVPSFSVWGSTYDWLGAAHAEDIPYVFGSPFMSDSDGDAALTGRFGNEQEVEMSLQMMRYWSNFAKTGDPNLSTKDKEAIGSKYPAWSKYTPLEPSYKEFTPLFENRAGKPDAKECYFMKNLVPTLSANAEELTLLRSLLAEKVRGDSKESCHSAQSCPQH</sequence>
<keyword evidence="4" id="KW-1015">Disulfide bond</keyword>
<feature type="active site" description="Acyl-ester intermediate" evidence="5">
    <location>
        <position position="220"/>
    </location>
</feature>
<feature type="active site" description="Charge relay system" evidence="5">
    <location>
        <position position="347"/>
    </location>
</feature>
<evidence type="ECO:0000313" key="8">
    <source>
        <dbReference type="EnsemblMetazoa" id="XP_030830611"/>
    </source>
</evidence>
<dbReference type="GeneID" id="583460"/>
<dbReference type="GO" id="GO:0003990">
    <property type="term" value="F:acetylcholinesterase activity"/>
    <property type="evidence" value="ECO:0000318"/>
    <property type="project" value="GO_Central"/>
</dbReference>
<evidence type="ECO:0000256" key="2">
    <source>
        <dbReference type="ARBA" id="ARBA00022487"/>
    </source>
</evidence>
<comment type="similarity">
    <text evidence="1 6">Belongs to the type-B carboxylesterase/lipase family.</text>
</comment>
<evidence type="ECO:0000259" key="7">
    <source>
        <dbReference type="Pfam" id="PF00135"/>
    </source>
</evidence>
<dbReference type="InParanoid" id="A0A7M7N4Z8"/>
<dbReference type="AlphaFoldDB" id="A0A7M7N4Z8"/>
<feature type="signal peptide" evidence="6">
    <location>
        <begin position="1"/>
        <end position="23"/>
    </location>
</feature>
<dbReference type="InterPro" id="IPR019826">
    <property type="entry name" value="Carboxylesterase_B_AS"/>
</dbReference>
<reference evidence="8" key="2">
    <citation type="submission" date="2021-01" db="UniProtKB">
        <authorList>
            <consortium name="EnsemblMetazoa"/>
        </authorList>
    </citation>
    <scope>IDENTIFICATION</scope>
</reference>
<evidence type="ECO:0000256" key="6">
    <source>
        <dbReference type="RuleBase" id="RU361235"/>
    </source>
</evidence>